<dbReference type="SUPFAM" id="SSF52540">
    <property type="entry name" value="P-loop containing nucleoside triphosphate hydrolases"/>
    <property type="match status" value="1"/>
</dbReference>
<reference evidence="7 8" key="1">
    <citation type="submission" date="2017-05" db="EMBL/GenBank/DDBJ databases">
        <title>The Genome Sequence of Enterococcus sp. 8G7_MSG3316.</title>
        <authorList>
            <consortium name="The Broad Institute Genomics Platform"/>
            <consortium name="The Broad Institute Genomic Center for Infectious Diseases"/>
            <person name="Earl A."/>
            <person name="Manson A."/>
            <person name="Schwartman J."/>
            <person name="Gilmore M."/>
            <person name="Abouelleil A."/>
            <person name="Cao P."/>
            <person name="Chapman S."/>
            <person name="Cusick C."/>
            <person name="Shea T."/>
            <person name="Young S."/>
            <person name="Neafsey D."/>
            <person name="Nusbaum C."/>
            <person name="Birren B."/>
        </authorList>
    </citation>
    <scope>NUCLEOTIDE SEQUENCE [LARGE SCALE GENOMIC DNA]</scope>
    <source>
        <strain evidence="7 8">8G7_MSG3316</strain>
    </source>
</reference>
<dbReference type="Pfam" id="PF00005">
    <property type="entry name" value="ABC_tran"/>
    <property type="match status" value="1"/>
</dbReference>
<proteinExistence type="inferred from homology"/>
<dbReference type="CDD" id="cd03255">
    <property type="entry name" value="ABC_MJ0796_LolCDE_FtsE"/>
    <property type="match status" value="1"/>
</dbReference>
<comment type="similarity">
    <text evidence="1">Belongs to the ABC transporter superfamily.</text>
</comment>
<dbReference type="PANTHER" id="PTHR42798">
    <property type="entry name" value="LIPOPROTEIN-RELEASING SYSTEM ATP-BINDING PROTEIN LOLD"/>
    <property type="match status" value="1"/>
</dbReference>
<keyword evidence="5" id="KW-0029">Amino-acid transport</keyword>
<dbReference type="FunFam" id="3.40.50.300:FF:000032">
    <property type="entry name" value="Export ABC transporter ATP-binding protein"/>
    <property type="match status" value="1"/>
</dbReference>
<dbReference type="SMART" id="SM00382">
    <property type="entry name" value="AAA"/>
    <property type="match status" value="1"/>
</dbReference>
<evidence type="ECO:0000259" key="6">
    <source>
        <dbReference type="PROSITE" id="PS50893"/>
    </source>
</evidence>
<dbReference type="PANTHER" id="PTHR42798:SF7">
    <property type="entry name" value="ALPHA-D-RIBOSE 1-METHYLPHOSPHONATE 5-TRIPHOSPHATE SYNTHASE SUBUNIT PHNL"/>
    <property type="match status" value="1"/>
</dbReference>
<dbReference type="RefSeq" id="WP_086274423.1">
    <property type="nucleotide sequence ID" value="NZ_NGKU01000001.1"/>
</dbReference>
<comment type="caution">
    <text evidence="7">The sequence shown here is derived from an EMBL/GenBank/DDBJ whole genome shotgun (WGS) entry which is preliminary data.</text>
</comment>
<dbReference type="Proteomes" id="UP000195043">
    <property type="component" value="Unassembled WGS sequence"/>
</dbReference>
<dbReference type="GO" id="GO:0098796">
    <property type="term" value="C:membrane protein complex"/>
    <property type="evidence" value="ECO:0007669"/>
    <property type="project" value="UniProtKB-ARBA"/>
</dbReference>
<keyword evidence="3" id="KW-0547">Nucleotide-binding</keyword>
<accession>A0A242A624</accession>
<dbReference type="GO" id="GO:0005524">
    <property type="term" value="F:ATP binding"/>
    <property type="evidence" value="ECO:0007669"/>
    <property type="project" value="UniProtKB-KW"/>
</dbReference>
<gene>
    <name evidence="7" type="ORF">A5886_001551</name>
</gene>
<dbReference type="GO" id="GO:0022857">
    <property type="term" value="F:transmembrane transporter activity"/>
    <property type="evidence" value="ECO:0007669"/>
    <property type="project" value="UniProtKB-ARBA"/>
</dbReference>
<keyword evidence="2" id="KW-0813">Transport</keyword>
<evidence type="ECO:0000313" key="8">
    <source>
        <dbReference type="Proteomes" id="UP000195043"/>
    </source>
</evidence>
<dbReference type="PROSITE" id="PS50893">
    <property type="entry name" value="ABC_TRANSPORTER_2"/>
    <property type="match status" value="1"/>
</dbReference>
<keyword evidence="8" id="KW-1185">Reference proteome</keyword>
<organism evidence="7 8">
    <name type="scientific">Candidatus Enterococcus testudinis</name>
    <dbReference type="NCBI Taxonomy" id="1834191"/>
    <lineage>
        <taxon>Bacteria</taxon>
        <taxon>Bacillati</taxon>
        <taxon>Bacillota</taxon>
        <taxon>Bacilli</taxon>
        <taxon>Lactobacillales</taxon>
        <taxon>Enterococcaceae</taxon>
        <taxon>Enterococcus</taxon>
    </lineage>
</organism>
<evidence type="ECO:0000256" key="3">
    <source>
        <dbReference type="ARBA" id="ARBA00022741"/>
    </source>
</evidence>
<dbReference type="OrthoDB" id="9791546at2"/>
<evidence type="ECO:0000256" key="1">
    <source>
        <dbReference type="ARBA" id="ARBA00005417"/>
    </source>
</evidence>
<evidence type="ECO:0000313" key="7">
    <source>
        <dbReference type="EMBL" id="OTN76474.1"/>
    </source>
</evidence>
<dbReference type="STRING" id="1834191.A5886_001551"/>
<dbReference type="GO" id="GO:0006865">
    <property type="term" value="P:amino acid transport"/>
    <property type="evidence" value="ECO:0007669"/>
    <property type="project" value="UniProtKB-KW"/>
</dbReference>
<evidence type="ECO:0000256" key="2">
    <source>
        <dbReference type="ARBA" id="ARBA00022448"/>
    </source>
</evidence>
<dbReference type="Gene3D" id="3.40.50.300">
    <property type="entry name" value="P-loop containing nucleotide triphosphate hydrolases"/>
    <property type="match status" value="1"/>
</dbReference>
<dbReference type="AlphaFoldDB" id="A0A242A624"/>
<sequence>MIDLTNVKKTYQTGEAVCTALDLPHFHCDQGELIAIIGESGSGKTTLLRILGLLDQFDKGSYQIKHLKAEDLNNKQQAQLRNQTIGFVLQHFGLIHDYTVKENILMPTKYLPRKIRKAKALKLQALCLSLNIQDQLKKYPNQLSRGQQQRVAIARALINEPDILLADEPTGNLDSLNSQIVLDILLAEHRKGKTVIIVTHEQSIADACDRQVLMRDGKLSEEGMP</sequence>
<name>A0A242A624_9ENTE</name>
<dbReference type="GO" id="GO:0016887">
    <property type="term" value="F:ATP hydrolysis activity"/>
    <property type="evidence" value="ECO:0007669"/>
    <property type="project" value="InterPro"/>
</dbReference>
<protein>
    <recommendedName>
        <fullName evidence="6">ABC transporter domain-containing protein</fullName>
    </recommendedName>
</protein>
<dbReference type="EMBL" id="NGKU01000001">
    <property type="protein sequence ID" value="OTN76474.1"/>
    <property type="molecule type" value="Genomic_DNA"/>
</dbReference>
<dbReference type="InterPro" id="IPR003439">
    <property type="entry name" value="ABC_transporter-like_ATP-bd"/>
</dbReference>
<dbReference type="InterPro" id="IPR027417">
    <property type="entry name" value="P-loop_NTPase"/>
</dbReference>
<evidence type="ECO:0000256" key="4">
    <source>
        <dbReference type="ARBA" id="ARBA00022840"/>
    </source>
</evidence>
<dbReference type="InterPro" id="IPR017911">
    <property type="entry name" value="MacB-like_ATP-bd"/>
</dbReference>
<evidence type="ECO:0000256" key="5">
    <source>
        <dbReference type="ARBA" id="ARBA00022970"/>
    </source>
</evidence>
<keyword evidence="4" id="KW-0067">ATP-binding</keyword>
<dbReference type="InterPro" id="IPR003593">
    <property type="entry name" value="AAA+_ATPase"/>
</dbReference>
<feature type="domain" description="ABC transporter" evidence="6">
    <location>
        <begin position="2"/>
        <end position="225"/>
    </location>
</feature>